<organism evidence="2 3">
    <name type="scientific">Mycobacterium paraterrae</name>
    <dbReference type="NCBI Taxonomy" id="577492"/>
    <lineage>
        <taxon>Bacteria</taxon>
        <taxon>Bacillati</taxon>
        <taxon>Actinomycetota</taxon>
        <taxon>Actinomycetes</taxon>
        <taxon>Mycobacteriales</taxon>
        <taxon>Mycobacteriaceae</taxon>
        <taxon>Mycobacterium</taxon>
    </lineage>
</organism>
<dbReference type="EMBL" id="CP092488">
    <property type="protein sequence ID" value="UMB71941.1"/>
    <property type="molecule type" value="Genomic_DNA"/>
</dbReference>
<protein>
    <submittedName>
        <fullName evidence="2">NAD-dependent epimerase/dehydratase family protein</fullName>
    </submittedName>
</protein>
<dbReference type="NCBIfam" id="NF008972">
    <property type="entry name" value="PRK12320.1"/>
    <property type="match status" value="1"/>
</dbReference>
<accession>A0ABY3VR72</accession>
<dbReference type="SUPFAM" id="SSF51735">
    <property type="entry name" value="NAD(P)-binding Rossmann-fold domains"/>
    <property type="match status" value="1"/>
</dbReference>
<evidence type="ECO:0000259" key="1">
    <source>
        <dbReference type="Pfam" id="PF01370"/>
    </source>
</evidence>
<dbReference type="RefSeq" id="WP_240263668.1">
    <property type="nucleotide sequence ID" value="NZ_CP092488.2"/>
</dbReference>
<reference evidence="2" key="1">
    <citation type="submission" date="2022-08" db="EMBL/GenBank/DDBJ databases">
        <title>Whole genome sequencing of non-tuberculosis mycobacteria type-strains.</title>
        <authorList>
            <person name="Igarashi Y."/>
            <person name="Osugi A."/>
            <person name="Mitarai S."/>
        </authorList>
    </citation>
    <scope>NUCLEOTIDE SEQUENCE</scope>
    <source>
        <strain evidence="2">DSM 45127</strain>
    </source>
</reference>
<dbReference type="InterPro" id="IPR036291">
    <property type="entry name" value="NAD(P)-bd_dom_sf"/>
</dbReference>
<evidence type="ECO:0000313" key="2">
    <source>
        <dbReference type="EMBL" id="UMB71941.1"/>
    </source>
</evidence>
<gene>
    <name evidence="2" type="ORF">MKK62_12370</name>
</gene>
<feature type="domain" description="NAD-dependent epimerase/dehydratase" evidence="1">
    <location>
        <begin position="3"/>
        <end position="102"/>
    </location>
</feature>
<dbReference type="Pfam" id="PF01370">
    <property type="entry name" value="Epimerase"/>
    <property type="match status" value="1"/>
</dbReference>
<proteinExistence type="predicted"/>
<sequence>MRILLTGVTGLLGRAVARQLVAAGHAVTGVGPHRPGTLHPDIEFVSAALGDPVLLQLADSADVVLHLAPVEPGVPGSAGIDGLVRVAHAAARGGARLIYVAAAAGEPGLREQAETLVSSGWAPNLIVRIAPLLGRQLDWMICRTVASLRQVKTPAEPLRVLHFDDLLRFLVHAVTTNRTGVVDLASTDTVDATSARGALRSTGQRGLRVRQSGWAQLTSQLDSAALAEAWKFEFGWLAEDAVADTARGLAGRRVTATGAADEPGRLPLPVELIPPTEPWDGTPLRSASADEQQGEFDDRVDPRFPVFSATPLALTLPGPLTPMTLDVQLTGLRAATRMIGAVTASDTVVTGEWNSRGIAVFGHRPYVNVSVSAIIAEQLPGWDVDELVQASLRDSTADLFPHGRPPQSGRLGSAAAKAVVVKRALALLRHLKTDTQAFVASATAEHLSAAQLDSLTDAQLQARVRLLRDRIHQGWALTGMWLVDSGVTAATVERRGVHVPVNGLGTLLDSDVVAAETSALAASIGGDLSLCALAIDGELEAITAQSPTIGAAFSAAISRLGHRGPGEIELANLMIGDDPAILLAAAGRAATELSPRTPSTASDAKLPERLAASARASRELAYDATIRFTHELRMTLRELGSRIVDAELISVAGEIFYLTCDEVVTVPSDARLRIKRRRAERERFQGQQLPDVIVVS</sequence>
<evidence type="ECO:0000313" key="3">
    <source>
        <dbReference type="Proteomes" id="UP001055336"/>
    </source>
</evidence>
<dbReference type="InterPro" id="IPR001509">
    <property type="entry name" value="Epimerase_deHydtase"/>
</dbReference>
<name>A0ABY3VR72_9MYCO</name>
<keyword evidence="3" id="KW-1185">Reference proteome</keyword>
<dbReference type="Gene3D" id="3.40.50.720">
    <property type="entry name" value="NAD(P)-binding Rossmann-like Domain"/>
    <property type="match status" value="1"/>
</dbReference>
<dbReference type="Proteomes" id="UP001055336">
    <property type="component" value="Chromosome"/>
</dbReference>